<protein>
    <submittedName>
        <fullName evidence="1">Uncharacterized protein</fullName>
    </submittedName>
</protein>
<dbReference type="RefSeq" id="WP_090153222.1">
    <property type="nucleotide sequence ID" value="NZ_FNAN01000011.1"/>
</dbReference>
<evidence type="ECO:0000313" key="2">
    <source>
        <dbReference type="Proteomes" id="UP000198748"/>
    </source>
</evidence>
<proteinExistence type="predicted"/>
<dbReference type="Proteomes" id="UP000198748">
    <property type="component" value="Unassembled WGS sequence"/>
</dbReference>
<accession>A0A1G7LKJ8</accession>
<dbReference type="EMBL" id="FNAN01000011">
    <property type="protein sequence ID" value="SDF49951.1"/>
    <property type="molecule type" value="Genomic_DNA"/>
</dbReference>
<organism evidence="1 2">
    <name type="scientific">Dyadobacter soli</name>
    <dbReference type="NCBI Taxonomy" id="659014"/>
    <lineage>
        <taxon>Bacteria</taxon>
        <taxon>Pseudomonadati</taxon>
        <taxon>Bacteroidota</taxon>
        <taxon>Cytophagia</taxon>
        <taxon>Cytophagales</taxon>
        <taxon>Spirosomataceae</taxon>
        <taxon>Dyadobacter</taxon>
    </lineage>
</organism>
<reference evidence="2" key="1">
    <citation type="submission" date="2016-10" db="EMBL/GenBank/DDBJ databases">
        <authorList>
            <person name="Varghese N."/>
            <person name="Submissions S."/>
        </authorList>
    </citation>
    <scope>NUCLEOTIDE SEQUENCE [LARGE SCALE GENOMIC DNA]</scope>
    <source>
        <strain evidence="2">DSM 25329</strain>
    </source>
</reference>
<sequence length="218" mass="25203">MGIGKKEFFKRAAKALAGLIDNPLKQVSTNNNYYVNKQFGIILEKPDTWGFVSVNDYERLLDEQIIDEEWVDKEEVAEVVGEPAFIITKYWPDSPENEGKFSPTIGAFITHKSELDFEFDSFEELIELSGEGTAVILKDFREYEIEGPIQISGRKAYIRHASYLFEHLKLNGDVLTRLTVLIIEHNDYYYYINMHDSDEVGENAHNEFQTFMKSIVLI</sequence>
<dbReference type="AlphaFoldDB" id="A0A1G7LKJ8"/>
<evidence type="ECO:0000313" key="1">
    <source>
        <dbReference type="EMBL" id="SDF49951.1"/>
    </source>
</evidence>
<dbReference type="STRING" id="659014.SAMN04487996_11114"/>
<keyword evidence="2" id="KW-1185">Reference proteome</keyword>
<name>A0A1G7LKJ8_9BACT</name>
<gene>
    <name evidence="1" type="ORF">SAMN04487996_11114</name>
</gene>
<dbReference type="OrthoDB" id="1341993at2"/>